<dbReference type="EMBL" id="QLNI01000045">
    <property type="protein sequence ID" value="RAM00525.1"/>
    <property type="molecule type" value="Genomic_DNA"/>
</dbReference>
<protein>
    <submittedName>
        <fullName evidence="1">Uncharacterized protein</fullName>
    </submittedName>
</protein>
<sequence length="186" mass="20937">MSQKKNLLKTKKNGDFFIMKRTITIGLSLLLFALLCACSQQAKKQQNLGSLLPKSIGEWQQIQLVTGTEALEQINSLHGKDIIVEAGAIGTYQLPGKRPAMIWISRSKTADLTRDQAEVMAEKMVSNPRSPFHDPETFISNKIKVYKFLGMGQVHYIFCQEQLGYWISALPEDGEKLLLYFLKNGS</sequence>
<name>A0A328FBM0_9BACT</name>
<dbReference type="AlphaFoldDB" id="A0A328FBM0"/>
<evidence type="ECO:0000313" key="2">
    <source>
        <dbReference type="Proteomes" id="UP000248798"/>
    </source>
</evidence>
<dbReference type="Proteomes" id="UP000248798">
    <property type="component" value="Unassembled WGS sequence"/>
</dbReference>
<comment type="caution">
    <text evidence="1">The sequence shown here is derived from an EMBL/GenBank/DDBJ whole genome shotgun (WGS) entry which is preliminary data.</text>
</comment>
<accession>A0A328FBM0</accession>
<evidence type="ECO:0000313" key="1">
    <source>
        <dbReference type="EMBL" id="RAM00525.1"/>
    </source>
</evidence>
<proteinExistence type="predicted"/>
<reference evidence="1 2" key="1">
    <citation type="submission" date="2018-06" db="EMBL/GenBank/DDBJ databases">
        <title>Complete Genome Sequence of Desulfobacter hydrogenophilus (DSM3380).</title>
        <authorList>
            <person name="Marietou A."/>
            <person name="Schreiber L."/>
            <person name="Marshall I."/>
            <person name="Jorgensen B."/>
        </authorList>
    </citation>
    <scope>NUCLEOTIDE SEQUENCE [LARGE SCALE GENOMIC DNA]</scope>
    <source>
        <strain evidence="1 2">DSM 3380</strain>
    </source>
</reference>
<organism evidence="1 2">
    <name type="scientific">Desulfobacter hydrogenophilus</name>
    <dbReference type="NCBI Taxonomy" id="2291"/>
    <lineage>
        <taxon>Bacteria</taxon>
        <taxon>Pseudomonadati</taxon>
        <taxon>Thermodesulfobacteriota</taxon>
        <taxon>Desulfobacteria</taxon>
        <taxon>Desulfobacterales</taxon>
        <taxon>Desulfobacteraceae</taxon>
        <taxon>Desulfobacter</taxon>
    </lineage>
</organism>
<gene>
    <name evidence="1" type="ORF">DO021_18625</name>
</gene>